<dbReference type="Ensembl" id="ENSMMUT00000085847.1">
    <property type="protein sequence ID" value="ENSMMUP00000067058.1"/>
    <property type="gene ID" value="ENSMMUG00000064963.1"/>
</dbReference>
<reference evidence="1" key="2">
    <citation type="submission" date="2019-01" db="EMBL/GenBank/DDBJ databases">
        <authorList>
            <person name="Graves T."/>
            <person name="Eichler E.E."/>
            <person name="Wilson R.K."/>
        </authorList>
    </citation>
    <scope>NUCLEOTIDE SEQUENCE [LARGE SCALE GENOMIC DNA]</scope>
    <source>
        <strain evidence="1">17573</strain>
    </source>
</reference>
<dbReference type="PANTHER" id="PTHR12138">
    <property type="entry name" value="PRIMATE-EXPANDED PROTEIN FAMILY"/>
    <property type="match status" value="1"/>
</dbReference>
<dbReference type="PRINTS" id="PR02045">
    <property type="entry name" value="F138DOMAIN"/>
</dbReference>
<dbReference type="PANTHER" id="PTHR12138:SF133">
    <property type="entry name" value="SECRETED PROTEIN"/>
    <property type="match status" value="1"/>
</dbReference>
<dbReference type="VEuPathDB" id="HostDB:ENSMMUG00000064963"/>
<evidence type="ECO:0000313" key="2">
    <source>
        <dbReference type="Proteomes" id="UP000006718"/>
    </source>
</evidence>
<sequence>VAGITGICHHARIIFVLLVETGFHHVGQAGLELLTSGDPPALASQSAGIIGVNHCAQQEAFLQRKNRERNVGKLLQGVILHSSQQPTFTLTTPYVPGMLITQCPNNSIR</sequence>
<reference evidence="1" key="4">
    <citation type="submission" date="2025-09" db="UniProtKB">
        <authorList>
            <consortium name="Ensembl"/>
        </authorList>
    </citation>
    <scope>IDENTIFICATION</scope>
    <source>
        <strain evidence="1">17573</strain>
    </source>
</reference>
<dbReference type="Bgee" id="ENSMMUG00000064963">
    <property type="expression patterns" value="Expressed in spleen and 11 other cell types or tissues"/>
</dbReference>
<proteinExistence type="predicted"/>
<dbReference type="AlphaFoldDB" id="A0A5F7ZQZ4"/>
<name>A0A5F7ZQZ4_MACMU</name>
<dbReference type="Proteomes" id="UP000006718">
    <property type="component" value="Chromosome 10"/>
</dbReference>
<protein>
    <submittedName>
        <fullName evidence="1">Uncharacterized protein</fullName>
    </submittedName>
</protein>
<accession>A0A5F7ZQZ4</accession>
<evidence type="ECO:0000313" key="1">
    <source>
        <dbReference type="Ensembl" id="ENSMMUP00000067058.1"/>
    </source>
</evidence>
<organism evidence="1 2">
    <name type="scientific">Macaca mulatta</name>
    <name type="common">Rhesus macaque</name>
    <dbReference type="NCBI Taxonomy" id="9544"/>
    <lineage>
        <taxon>Eukaryota</taxon>
        <taxon>Metazoa</taxon>
        <taxon>Chordata</taxon>
        <taxon>Craniata</taxon>
        <taxon>Vertebrata</taxon>
        <taxon>Euteleostomi</taxon>
        <taxon>Mammalia</taxon>
        <taxon>Eutheria</taxon>
        <taxon>Euarchontoglires</taxon>
        <taxon>Primates</taxon>
        <taxon>Haplorrhini</taxon>
        <taxon>Catarrhini</taxon>
        <taxon>Cercopithecidae</taxon>
        <taxon>Cercopithecinae</taxon>
        <taxon>Macaca</taxon>
    </lineage>
</organism>
<reference evidence="2" key="1">
    <citation type="journal article" date="2007" name="Science">
        <title>Evolutionary and biomedical insights from the rhesus macaque genome.</title>
        <authorList>
            <person name="Gibbs R.A."/>
            <person name="Rogers J."/>
            <person name="Katze M.G."/>
            <person name="Bumgarner R."/>
            <person name="Weinstock G.M."/>
            <person name="Mardis E.R."/>
            <person name="Remington K.A."/>
            <person name="Strausberg R.L."/>
            <person name="Venter J.C."/>
            <person name="Wilson R.K."/>
            <person name="Batzer M.A."/>
            <person name="Bustamante C.D."/>
            <person name="Eichler E.E."/>
            <person name="Hahn M.W."/>
            <person name="Hardison R.C."/>
            <person name="Makova K.D."/>
            <person name="Miller W."/>
            <person name="Milosavljevic A."/>
            <person name="Palermo R.E."/>
            <person name="Siepel A."/>
            <person name="Sikela J.M."/>
            <person name="Attaway T."/>
            <person name="Bell S."/>
            <person name="Bernard K.E."/>
            <person name="Buhay C.J."/>
            <person name="Chandrabose M.N."/>
            <person name="Dao M."/>
            <person name="Davis C."/>
            <person name="Delehaunty K.D."/>
            <person name="Ding Y."/>
            <person name="Dinh H.H."/>
            <person name="Dugan-Rocha S."/>
            <person name="Fulton L.A."/>
            <person name="Gabisi R.A."/>
            <person name="Garner T.T."/>
            <person name="Godfrey J."/>
            <person name="Hawes A.C."/>
            <person name="Hernandez J."/>
            <person name="Hines S."/>
            <person name="Holder M."/>
            <person name="Hume J."/>
            <person name="Jhangiani S.N."/>
            <person name="Joshi V."/>
            <person name="Khan Z.M."/>
            <person name="Kirkness E.F."/>
            <person name="Cree A."/>
            <person name="Fowler R.G."/>
            <person name="Lee S."/>
            <person name="Lewis L.R."/>
            <person name="Li Z."/>
            <person name="Liu Y.-S."/>
            <person name="Moore S.M."/>
            <person name="Muzny D."/>
            <person name="Nazareth L.V."/>
            <person name="Ngo D.N."/>
            <person name="Okwuonu G.O."/>
            <person name="Pai G."/>
            <person name="Parker D."/>
            <person name="Paul H.A."/>
            <person name="Pfannkoch C."/>
            <person name="Pohl C.S."/>
            <person name="Rogers Y.-H.C."/>
            <person name="Ruiz S.J."/>
            <person name="Sabo A."/>
            <person name="Santibanez J."/>
            <person name="Schneider B.W."/>
            <person name="Smith S.M."/>
            <person name="Sodergren E."/>
            <person name="Svatek A.F."/>
            <person name="Utterback T.R."/>
            <person name="Vattathil S."/>
            <person name="Warren W."/>
            <person name="White C.S."/>
            <person name="Chinwalla A.T."/>
            <person name="Feng Y."/>
            <person name="Halpern A.L."/>
            <person name="Hillier L.W."/>
            <person name="Huang X."/>
            <person name="Minx P."/>
            <person name="Nelson J.O."/>
            <person name="Pepin K.H."/>
            <person name="Qin X."/>
            <person name="Sutton G.G."/>
            <person name="Venter E."/>
            <person name="Walenz B.P."/>
            <person name="Wallis J.W."/>
            <person name="Worley K.C."/>
            <person name="Yang S.-P."/>
            <person name="Jones S.M."/>
            <person name="Marra M.A."/>
            <person name="Rocchi M."/>
            <person name="Schein J.E."/>
            <person name="Baertsch R."/>
            <person name="Clarke L."/>
            <person name="Csuros M."/>
            <person name="Glasscock J."/>
            <person name="Harris R.A."/>
            <person name="Havlak P."/>
            <person name="Jackson A.R."/>
            <person name="Jiang H."/>
            <person name="Liu Y."/>
            <person name="Messina D.N."/>
            <person name="Shen Y."/>
            <person name="Song H.X.-Z."/>
            <person name="Wylie T."/>
            <person name="Zhang L."/>
            <person name="Birney E."/>
            <person name="Han K."/>
            <person name="Konkel M.K."/>
            <person name="Lee J."/>
            <person name="Smit A.F.A."/>
            <person name="Ullmer B."/>
            <person name="Wang H."/>
            <person name="Xing J."/>
            <person name="Burhans R."/>
            <person name="Cheng Z."/>
            <person name="Karro J.E."/>
            <person name="Ma J."/>
            <person name="Raney B."/>
            <person name="She X."/>
            <person name="Cox M.J."/>
            <person name="Demuth J.P."/>
            <person name="Dumas L.J."/>
            <person name="Han S.-G."/>
            <person name="Hopkins J."/>
            <person name="Karimpour-Fard A."/>
            <person name="Kim Y.H."/>
            <person name="Pollack J.R."/>
            <person name="Vinar T."/>
            <person name="Addo-Quaye C."/>
            <person name="Degenhardt J."/>
            <person name="Denby A."/>
            <person name="Hubisz M.J."/>
            <person name="Indap A."/>
            <person name="Kosiol C."/>
            <person name="Lahn B.T."/>
            <person name="Lawson H.A."/>
            <person name="Marklein A."/>
            <person name="Nielsen R."/>
            <person name="Vallender E.J."/>
            <person name="Clark A.G."/>
            <person name="Ferguson B."/>
            <person name="Hernandez R.D."/>
            <person name="Hirani K."/>
            <person name="Kehrer-Sawatzki H."/>
            <person name="Kolb J."/>
            <person name="Patil S."/>
            <person name="Pu L.-L."/>
            <person name="Ren Y."/>
            <person name="Smith D.G."/>
            <person name="Wheeler D.A."/>
            <person name="Schenck I."/>
            <person name="Ball E.V."/>
            <person name="Chen R."/>
            <person name="Cooper D.N."/>
            <person name="Giardine B."/>
            <person name="Hsu F."/>
            <person name="Kent W.J."/>
            <person name="Lesk A."/>
            <person name="Nelson D.L."/>
            <person name="O'brien W.E."/>
            <person name="Pruefer K."/>
            <person name="Stenson P.D."/>
            <person name="Wallace J.C."/>
            <person name="Ke H."/>
            <person name="Liu X.-M."/>
            <person name="Wang P."/>
            <person name="Xiang A.P."/>
            <person name="Yang F."/>
            <person name="Barber G.P."/>
            <person name="Haussler D."/>
            <person name="Karolchik D."/>
            <person name="Kern A.D."/>
            <person name="Kuhn R.M."/>
            <person name="Smith K.E."/>
            <person name="Zwieg A.S."/>
        </authorList>
    </citation>
    <scope>NUCLEOTIDE SEQUENCE [LARGE SCALE GENOMIC DNA]</scope>
    <source>
        <strain evidence="2">17573</strain>
    </source>
</reference>
<keyword evidence="2" id="KW-1185">Reference proteome</keyword>
<reference evidence="1" key="3">
    <citation type="submission" date="2025-08" db="UniProtKB">
        <authorList>
            <consortium name="Ensembl"/>
        </authorList>
    </citation>
    <scope>IDENTIFICATION</scope>
    <source>
        <strain evidence="1">17573</strain>
    </source>
</reference>
<dbReference type="GeneTree" id="ENSGT01120000271815"/>
<dbReference type="InParanoid" id="A0A5F7ZQZ4"/>